<dbReference type="Gene3D" id="6.20.390.30">
    <property type="match status" value="1"/>
</dbReference>
<dbReference type="InterPro" id="IPR029045">
    <property type="entry name" value="ClpP/crotonase-like_dom_sf"/>
</dbReference>
<dbReference type="EMBL" id="WTYS01000001">
    <property type="protein sequence ID" value="MXO56874.1"/>
    <property type="molecule type" value="Genomic_DNA"/>
</dbReference>
<name>A0A6I4SMG5_9SPHN</name>
<keyword evidence="2" id="KW-1185">Reference proteome</keyword>
<proteinExistence type="predicted"/>
<protein>
    <submittedName>
        <fullName evidence="1">Enoyl-CoA hydratase</fullName>
    </submittedName>
</protein>
<dbReference type="Pfam" id="PF00378">
    <property type="entry name" value="ECH_1"/>
    <property type="match status" value="1"/>
</dbReference>
<dbReference type="GO" id="GO:0003824">
    <property type="term" value="F:catalytic activity"/>
    <property type="evidence" value="ECO:0007669"/>
    <property type="project" value="UniProtKB-ARBA"/>
</dbReference>
<evidence type="ECO:0000313" key="2">
    <source>
        <dbReference type="Proteomes" id="UP000468943"/>
    </source>
</evidence>
<sequence>MVFGSGDEHMLESPATLNKIPEELLALKELDVLYQEDTQALWTYMRPKGRPSFTPPMLGDFESWQKNIAKGFGPGKLPLKYLILGSRAPGVFCFGGDLTLFQDLIRNQDRKGLEMYGHRCCKILHRNMNSLNLPMLTIGLVEGAALGGGFEALLSFDHVVAERGATFGLPEIMFGLFPGMGAHAFLYRKLGAAAAQRLILSNETFTAEQMFDLGLVHQLAENGQGLHACRDYIKKSDRRHAGLVNARRAMKAAWKLELAELTEITELWADAALQVSERDLKVMCRLASAQQKLADAA</sequence>
<dbReference type="AlphaFoldDB" id="A0A6I4SMG5"/>
<organism evidence="1 2">
    <name type="scientific">Pontixanthobacter gangjinensis</name>
    <dbReference type="NCBI Taxonomy" id="1028742"/>
    <lineage>
        <taxon>Bacteria</taxon>
        <taxon>Pseudomonadati</taxon>
        <taxon>Pseudomonadota</taxon>
        <taxon>Alphaproteobacteria</taxon>
        <taxon>Sphingomonadales</taxon>
        <taxon>Erythrobacteraceae</taxon>
        <taxon>Pontixanthobacter</taxon>
    </lineage>
</organism>
<dbReference type="Gene3D" id="3.90.226.10">
    <property type="entry name" value="2-enoyl-CoA Hydratase, Chain A, domain 1"/>
    <property type="match status" value="1"/>
</dbReference>
<accession>A0A6I4SMG5</accession>
<dbReference type="NCBIfam" id="NF006452">
    <property type="entry name" value="PRK08788.1"/>
    <property type="match status" value="1"/>
</dbReference>
<dbReference type="SUPFAM" id="SSF52096">
    <property type="entry name" value="ClpP/crotonase"/>
    <property type="match status" value="1"/>
</dbReference>
<dbReference type="Proteomes" id="UP000468943">
    <property type="component" value="Unassembled WGS sequence"/>
</dbReference>
<reference evidence="1 2" key="1">
    <citation type="submission" date="2019-12" db="EMBL/GenBank/DDBJ databases">
        <title>Genomic-based taxomic classification of the family Erythrobacteraceae.</title>
        <authorList>
            <person name="Xu L."/>
        </authorList>
    </citation>
    <scope>NUCLEOTIDE SEQUENCE [LARGE SCALE GENOMIC DNA]</scope>
    <source>
        <strain evidence="1 2">JCM 17802</strain>
    </source>
</reference>
<dbReference type="PANTHER" id="PTHR11941">
    <property type="entry name" value="ENOYL-COA HYDRATASE-RELATED"/>
    <property type="match status" value="1"/>
</dbReference>
<dbReference type="PANTHER" id="PTHR11941:SF54">
    <property type="entry name" value="ENOYL-COA HYDRATASE, MITOCHONDRIAL"/>
    <property type="match status" value="1"/>
</dbReference>
<dbReference type="CDD" id="cd06558">
    <property type="entry name" value="crotonase-like"/>
    <property type="match status" value="1"/>
</dbReference>
<dbReference type="GO" id="GO:0006635">
    <property type="term" value="P:fatty acid beta-oxidation"/>
    <property type="evidence" value="ECO:0007669"/>
    <property type="project" value="TreeGrafter"/>
</dbReference>
<comment type="caution">
    <text evidence="1">The sequence shown here is derived from an EMBL/GenBank/DDBJ whole genome shotgun (WGS) entry which is preliminary data.</text>
</comment>
<evidence type="ECO:0000313" key="1">
    <source>
        <dbReference type="EMBL" id="MXO56874.1"/>
    </source>
</evidence>
<dbReference type="OrthoDB" id="9802362at2"/>
<dbReference type="InterPro" id="IPR001753">
    <property type="entry name" value="Enoyl-CoA_hydra/iso"/>
</dbReference>
<gene>
    <name evidence="1" type="ORF">GRI36_08255</name>
</gene>